<keyword evidence="2" id="KW-0472">Membrane</keyword>
<keyword evidence="2" id="KW-0812">Transmembrane</keyword>
<keyword evidence="2" id="KW-1133">Transmembrane helix</keyword>
<evidence type="ECO:0000256" key="1">
    <source>
        <dbReference type="SAM" id="MobiDB-lite"/>
    </source>
</evidence>
<organism evidence="3 4">
    <name type="scientific">Roridomyces roridus</name>
    <dbReference type="NCBI Taxonomy" id="1738132"/>
    <lineage>
        <taxon>Eukaryota</taxon>
        <taxon>Fungi</taxon>
        <taxon>Dikarya</taxon>
        <taxon>Basidiomycota</taxon>
        <taxon>Agaricomycotina</taxon>
        <taxon>Agaricomycetes</taxon>
        <taxon>Agaricomycetidae</taxon>
        <taxon>Agaricales</taxon>
        <taxon>Marasmiineae</taxon>
        <taxon>Mycenaceae</taxon>
        <taxon>Roridomyces</taxon>
    </lineage>
</organism>
<name>A0AAD7FT54_9AGAR</name>
<sequence>MPALPATPPGPPSFLPSPAVALGWFVLVFALVTTIYAVCGYVSQQLAARRARTEDVENHGAKSAVFISVKVKVRAHPEETLKAARKQLETLKAFLVVTNIGNTTLHKQLMAHGRPSIPHFVVQPAILMHKVELTVPPAVFLAKHEVVKTSAGLFIPKIQERLLVGPSPLRVGYTPSPSLEIIESPVDDTAAPFTNNSPLTQVTLCARVRPLENITLQDVNNPAPLAPTIIITPPAAEARLDREYDTEYSDDGESFDLDDFPMPPTTIPVAVVPHRAPALTDSRLKNAAHAARLAPTKSRPSKRTVYNKENHAP</sequence>
<proteinExistence type="predicted"/>
<dbReference type="EMBL" id="JARKIF010000004">
    <property type="protein sequence ID" value="KAJ7641523.1"/>
    <property type="molecule type" value="Genomic_DNA"/>
</dbReference>
<dbReference type="AlphaFoldDB" id="A0AAD7FT54"/>
<gene>
    <name evidence="3" type="ORF">FB45DRAFT_1125393</name>
</gene>
<dbReference type="Proteomes" id="UP001221142">
    <property type="component" value="Unassembled WGS sequence"/>
</dbReference>
<keyword evidence="4" id="KW-1185">Reference proteome</keyword>
<feature type="transmembrane region" description="Helical" evidence="2">
    <location>
        <begin position="20"/>
        <end position="42"/>
    </location>
</feature>
<feature type="region of interest" description="Disordered" evidence="1">
    <location>
        <begin position="282"/>
        <end position="313"/>
    </location>
</feature>
<protein>
    <submittedName>
        <fullName evidence="3">Uncharacterized protein</fullName>
    </submittedName>
</protein>
<comment type="caution">
    <text evidence="3">The sequence shown here is derived from an EMBL/GenBank/DDBJ whole genome shotgun (WGS) entry which is preliminary data.</text>
</comment>
<evidence type="ECO:0000313" key="4">
    <source>
        <dbReference type="Proteomes" id="UP001221142"/>
    </source>
</evidence>
<accession>A0AAD7FT54</accession>
<reference evidence="3" key="1">
    <citation type="submission" date="2023-03" db="EMBL/GenBank/DDBJ databases">
        <title>Massive genome expansion in bonnet fungi (Mycena s.s.) driven by repeated elements and novel gene families across ecological guilds.</title>
        <authorList>
            <consortium name="Lawrence Berkeley National Laboratory"/>
            <person name="Harder C.B."/>
            <person name="Miyauchi S."/>
            <person name="Viragh M."/>
            <person name="Kuo A."/>
            <person name="Thoen E."/>
            <person name="Andreopoulos B."/>
            <person name="Lu D."/>
            <person name="Skrede I."/>
            <person name="Drula E."/>
            <person name="Henrissat B."/>
            <person name="Morin E."/>
            <person name="Kohler A."/>
            <person name="Barry K."/>
            <person name="LaButti K."/>
            <person name="Morin E."/>
            <person name="Salamov A."/>
            <person name="Lipzen A."/>
            <person name="Mereny Z."/>
            <person name="Hegedus B."/>
            <person name="Baldrian P."/>
            <person name="Stursova M."/>
            <person name="Weitz H."/>
            <person name="Taylor A."/>
            <person name="Grigoriev I.V."/>
            <person name="Nagy L.G."/>
            <person name="Martin F."/>
            <person name="Kauserud H."/>
        </authorList>
    </citation>
    <scope>NUCLEOTIDE SEQUENCE</scope>
    <source>
        <strain evidence="3">9284</strain>
    </source>
</reference>
<evidence type="ECO:0000256" key="2">
    <source>
        <dbReference type="SAM" id="Phobius"/>
    </source>
</evidence>
<evidence type="ECO:0000313" key="3">
    <source>
        <dbReference type="EMBL" id="KAJ7641523.1"/>
    </source>
</evidence>